<dbReference type="AlphaFoldDB" id="A0A804KSA3"/>
<reference evidence="2" key="2">
    <citation type="submission" date="2021-05" db="UniProtKB">
        <authorList>
            <consortium name="EnsemblPlants"/>
        </authorList>
    </citation>
    <scope>IDENTIFICATION</scope>
    <source>
        <strain evidence="2">subsp. malaccensis</strain>
    </source>
</reference>
<proteinExistence type="predicted"/>
<keyword evidence="3" id="KW-1185">Reference proteome</keyword>
<dbReference type="EMBL" id="HG996476">
    <property type="protein sequence ID" value="CAG1852480.1"/>
    <property type="molecule type" value="Genomic_DNA"/>
</dbReference>
<dbReference type="InParanoid" id="A0A804KSA3"/>
<dbReference type="Proteomes" id="UP000012960">
    <property type="component" value="Unplaced"/>
</dbReference>
<accession>A0A804KSA3</accession>
<gene>
    <name evidence="1" type="ORF">GSMUA_307060.1</name>
</gene>
<reference evidence="1" key="1">
    <citation type="submission" date="2021-03" db="EMBL/GenBank/DDBJ databases">
        <authorList>
            <consortium name="Genoscope - CEA"/>
            <person name="William W."/>
        </authorList>
    </citation>
    <scope>NUCLEOTIDE SEQUENCE</scope>
    <source>
        <strain evidence="1">Doubled-haploid Pahang</strain>
    </source>
</reference>
<protein>
    <submittedName>
        <fullName evidence="1">(wild Malaysian banana) hypothetical protein</fullName>
    </submittedName>
</protein>
<evidence type="ECO:0000313" key="1">
    <source>
        <dbReference type="EMBL" id="CAG1852480.1"/>
    </source>
</evidence>
<dbReference type="EnsemblPlants" id="Ma10_t03710.1">
    <property type="protein sequence ID" value="Ma10_p03710.1"/>
    <property type="gene ID" value="Ma10_g03710"/>
</dbReference>
<dbReference type="Gramene" id="Ma10_t03710.1">
    <property type="protein sequence ID" value="Ma10_p03710.1"/>
    <property type="gene ID" value="Ma10_g03710"/>
</dbReference>
<organism evidence="2 3">
    <name type="scientific">Musa acuminata subsp. malaccensis</name>
    <name type="common">Wild banana</name>
    <name type="synonym">Musa malaccensis</name>
    <dbReference type="NCBI Taxonomy" id="214687"/>
    <lineage>
        <taxon>Eukaryota</taxon>
        <taxon>Viridiplantae</taxon>
        <taxon>Streptophyta</taxon>
        <taxon>Embryophyta</taxon>
        <taxon>Tracheophyta</taxon>
        <taxon>Spermatophyta</taxon>
        <taxon>Magnoliopsida</taxon>
        <taxon>Liliopsida</taxon>
        <taxon>Zingiberales</taxon>
        <taxon>Musaceae</taxon>
        <taxon>Musa</taxon>
    </lineage>
</organism>
<sequence length="45" mass="5068">MVEKAGKGRKEVVVTREYMINLHKRLHGCNLTLFFSVASPCVCCV</sequence>
<evidence type="ECO:0000313" key="2">
    <source>
        <dbReference type="EnsemblPlants" id="Ma10_p03710.1"/>
    </source>
</evidence>
<name>A0A804KSA3_MUSAM</name>
<evidence type="ECO:0000313" key="3">
    <source>
        <dbReference type="Proteomes" id="UP000012960"/>
    </source>
</evidence>